<dbReference type="AlphaFoldDB" id="A0A8J5CHS6"/>
<keyword evidence="3" id="KW-1185">Reference proteome</keyword>
<name>A0A8J5CHS6_CHIOP</name>
<dbReference type="EMBL" id="JACEEZ010010032">
    <property type="protein sequence ID" value="KAG0722088.1"/>
    <property type="molecule type" value="Genomic_DNA"/>
</dbReference>
<gene>
    <name evidence="2" type="ORF">GWK47_045127</name>
</gene>
<accession>A0A8J5CHS6</accession>
<feature type="region of interest" description="Disordered" evidence="1">
    <location>
        <begin position="27"/>
        <end position="100"/>
    </location>
</feature>
<dbReference type="Proteomes" id="UP000770661">
    <property type="component" value="Unassembled WGS sequence"/>
</dbReference>
<evidence type="ECO:0000256" key="1">
    <source>
        <dbReference type="SAM" id="MobiDB-lite"/>
    </source>
</evidence>
<protein>
    <submittedName>
        <fullName evidence="2">Uncharacterized protein</fullName>
    </submittedName>
</protein>
<evidence type="ECO:0000313" key="2">
    <source>
        <dbReference type="EMBL" id="KAG0722088.1"/>
    </source>
</evidence>
<reference evidence="2" key="1">
    <citation type="submission" date="2020-07" db="EMBL/GenBank/DDBJ databases">
        <title>The High-quality genome of the commercially important snow crab, Chionoecetes opilio.</title>
        <authorList>
            <person name="Jeong J.-H."/>
            <person name="Ryu S."/>
        </authorList>
    </citation>
    <scope>NUCLEOTIDE SEQUENCE</scope>
    <source>
        <strain evidence="2">MADBK_172401_WGS</strain>
        <tissue evidence="2">Digestive gland</tissue>
    </source>
</reference>
<organism evidence="2 3">
    <name type="scientific">Chionoecetes opilio</name>
    <name type="common">Atlantic snow crab</name>
    <name type="synonym">Cancer opilio</name>
    <dbReference type="NCBI Taxonomy" id="41210"/>
    <lineage>
        <taxon>Eukaryota</taxon>
        <taxon>Metazoa</taxon>
        <taxon>Ecdysozoa</taxon>
        <taxon>Arthropoda</taxon>
        <taxon>Crustacea</taxon>
        <taxon>Multicrustacea</taxon>
        <taxon>Malacostraca</taxon>
        <taxon>Eumalacostraca</taxon>
        <taxon>Eucarida</taxon>
        <taxon>Decapoda</taxon>
        <taxon>Pleocyemata</taxon>
        <taxon>Brachyura</taxon>
        <taxon>Eubrachyura</taxon>
        <taxon>Majoidea</taxon>
        <taxon>Majidae</taxon>
        <taxon>Chionoecetes</taxon>
    </lineage>
</organism>
<proteinExistence type="predicted"/>
<evidence type="ECO:0000313" key="3">
    <source>
        <dbReference type="Proteomes" id="UP000770661"/>
    </source>
</evidence>
<comment type="caution">
    <text evidence="2">The sequence shown here is derived from an EMBL/GenBank/DDBJ whole genome shotgun (WGS) entry which is preliminary data.</text>
</comment>
<sequence>MSHLSASSASTLPILSTLFTCHEQPRLTCAPRPPLRPTTSAPSSTHAEEDHGPPPWRISPPQVSSLPIPRQPHHSSRSKCLGTLPQCPPPSPAAPISTRRFPADSMGARVALSTHSTCATGGRLSWPDITQLVQLYLMRVTGTLAGC</sequence>